<organism evidence="1 2">
    <name type="scientific">Rhamnella rubrinervis</name>
    <dbReference type="NCBI Taxonomy" id="2594499"/>
    <lineage>
        <taxon>Eukaryota</taxon>
        <taxon>Viridiplantae</taxon>
        <taxon>Streptophyta</taxon>
        <taxon>Embryophyta</taxon>
        <taxon>Tracheophyta</taxon>
        <taxon>Spermatophyta</taxon>
        <taxon>Magnoliopsida</taxon>
        <taxon>eudicotyledons</taxon>
        <taxon>Gunneridae</taxon>
        <taxon>Pentapetalae</taxon>
        <taxon>rosids</taxon>
        <taxon>fabids</taxon>
        <taxon>Rosales</taxon>
        <taxon>Rhamnaceae</taxon>
        <taxon>rhamnoid group</taxon>
        <taxon>Rhamneae</taxon>
        <taxon>Rhamnella</taxon>
    </lineage>
</organism>
<sequence>MQDKIHISDVGKWSAKASPLLLEVPFDFPLKRLEELAFLSLLLPLLSQELFSPSLCNDGRQPRELCVFGSTHKVQYREFQKQNLTFQISTYSGSSKLVPIRFWRRTLICYKAYTQVPKKNNRLYVVKPFVGGVSHRLVLLTPPLKLNVSAFEATKEAI</sequence>
<evidence type="ECO:0000313" key="2">
    <source>
        <dbReference type="Proteomes" id="UP000796880"/>
    </source>
</evidence>
<dbReference type="EMBL" id="VOIH02000007">
    <property type="protein sequence ID" value="KAF3443158.1"/>
    <property type="molecule type" value="Genomic_DNA"/>
</dbReference>
<accession>A0A8K0H034</accession>
<dbReference type="Proteomes" id="UP000796880">
    <property type="component" value="Unassembled WGS sequence"/>
</dbReference>
<comment type="caution">
    <text evidence="1">The sequence shown here is derived from an EMBL/GenBank/DDBJ whole genome shotgun (WGS) entry which is preliminary data.</text>
</comment>
<dbReference type="AlphaFoldDB" id="A0A8K0H034"/>
<proteinExistence type="predicted"/>
<name>A0A8K0H034_9ROSA</name>
<evidence type="ECO:0000313" key="1">
    <source>
        <dbReference type="EMBL" id="KAF3443158.1"/>
    </source>
</evidence>
<gene>
    <name evidence="1" type="ORF">FNV43_RR17079</name>
</gene>
<protein>
    <submittedName>
        <fullName evidence="1">Uncharacterized protein</fullName>
    </submittedName>
</protein>
<reference evidence="1" key="1">
    <citation type="submission" date="2020-03" db="EMBL/GenBank/DDBJ databases">
        <title>A high-quality chromosome-level genome assembly of a woody plant with both climbing and erect habits, Rhamnella rubrinervis.</title>
        <authorList>
            <person name="Lu Z."/>
            <person name="Yang Y."/>
            <person name="Zhu X."/>
            <person name="Sun Y."/>
        </authorList>
    </citation>
    <scope>NUCLEOTIDE SEQUENCE</scope>
    <source>
        <strain evidence="1">BYM</strain>
        <tissue evidence="1">Leaf</tissue>
    </source>
</reference>
<keyword evidence="2" id="KW-1185">Reference proteome</keyword>